<evidence type="ECO:0000256" key="6">
    <source>
        <dbReference type="ARBA" id="ARBA00042858"/>
    </source>
</evidence>
<evidence type="ECO:0000256" key="3">
    <source>
        <dbReference type="ARBA" id="ARBA00038543"/>
    </source>
</evidence>
<comment type="subunit">
    <text evidence="3">May form a complex composed of at least the catalytic subunit CRK2 and a cyclin.</text>
</comment>
<organism evidence="10 11">
    <name type="scientific">Triparma columacea</name>
    <dbReference type="NCBI Taxonomy" id="722753"/>
    <lineage>
        <taxon>Eukaryota</taxon>
        <taxon>Sar</taxon>
        <taxon>Stramenopiles</taxon>
        <taxon>Ochrophyta</taxon>
        <taxon>Bolidophyceae</taxon>
        <taxon>Parmales</taxon>
        <taxon>Triparmaceae</taxon>
        <taxon>Triparma</taxon>
    </lineage>
</organism>
<evidence type="ECO:0000256" key="5">
    <source>
        <dbReference type="ARBA" id="ARBA00041902"/>
    </source>
</evidence>
<comment type="caution">
    <text evidence="10">The sequence shown here is derived from an EMBL/GenBank/DDBJ whole genome shotgun (WGS) entry which is preliminary data.</text>
</comment>
<dbReference type="InterPro" id="IPR011009">
    <property type="entry name" value="Kinase-like_dom_sf"/>
</dbReference>
<evidence type="ECO:0000256" key="7">
    <source>
        <dbReference type="SAM" id="MobiDB-lite"/>
    </source>
</evidence>
<keyword evidence="1" id="KW-0547">Nucleotide-binding</keyword>
<dbReference type="SMART" id="SM00220">
    <property type="entry name" value="S_TKc"/>
    <property type="match status" value="1"/>
</dbReference>
<feature type="signal peptide" evidence="8">
    <location>
        <begin position="1"/>
        <end position="23"/>
    </location>
</feature>
<keyword evidence="2" id="KW-0067">ATP-binding</keyword>
<dbReference type="SUPFAM" id="SSF56112">
    <property type="entry name" value="Protein kinase-like (PK-like)"/>
    <property type="match status" value="1"/>
</dbReference>
<dbReference type="PANTHER" id="PTHR24056">
    <property type="entry name" value="CELL DIVISION PROTEIN KINASE"/>
    <property type="match status" value="1"/>
</dbReference>
<evidence type="ECO:0000256" key="2">
    <source>
        <dbReference type="ARBA" id="ARBA00022840"/>
    </source>
</evidence>
<feature type="chain" id="PRO_5040839299" description="Cyclin-dependent kinase 2 homolog" evidence="8">
    <location>
        <begin position="24"/>
        <end position="418"/>
    </location>
</feature>
<dbReference type="GO" id="GO:0005524">
    <property type="term" value="F:ATP binding"/>
    <property type="evidence" value="ECO:0007669"/>
    <property type="project" value="UniProtKB-KW"/>
</dbReference>
<evidence type="ECO:0000256" key="4">
    <source>
        <dbReference type="ARBA" id="ARBA00039612"/>
    </source>
</evidence>
<reference evidence="11" key="1">
    <citation type="journal article" date="2023" name="Commun. Biol.">
        <title>Genome analysis of Parmales, the sister group of diatoms, reveals the evolutionary specialization of diatoms from phago-mixotrophs to photoautotrophs.</title>
        <authorList>
            <person name="Ban H."/>
            <person name="Sato S."/>
            <person name="Yoshikawa S."/>
            <person name="Yamada K."/>
            <person name="Nakamura Y."/>
            <person name="Ichinomiya M."/>
            <person name="Sato N."/>
            <person name="Blanc-Mathieu R."/>
            <person name="Endo H."/>
            <person name="Kuwata A."/>
            <person name="Ogata H."/>
        </authorList>
    </citation>
    <scope>NUCLEOTIDE SEQUENCE [LARGE SCALE GENOMIC DNA]</scope>
</reference>
<gene>
    <name evidence="10" type="ORF">TrCOL_g3322</name>
</gene>
<dbReference type="InterPro" id="IPR050108">
    <property type="entry name" value="CDK"/>
</dbReference>
<accession>A0A9W7GHL0</accession>
<dbReference type="EMBL" id="BRYA01000235">
    <property type="protein sequence ID" value="GMI45049.1"/>
    <property type="molecule type" value="Genomic_DNA"/>
</dbReference>
<feature type="region of interest" description="Disordered" evidence="7">
    <location>
        <begin position="84"/>
        <end position="104"/>
    </location>
</feature>
<proteinExistence type="predicted"/>
<dbReference type="PROSITE" id="PS50011">
    <property type="entry name" value="PROTEIN_KINASE_DOM"/>
    <property type="match status" value="1"/>
</dbReference>
<keyword evidence="11" id="KW-1185">Reference proteome</keyword>
<evidence type="ECO:0000256" key="8">
    <source>
        <dbReference type="SAM" id="SignalP"/>
    </source>
</evidence>
<dbReference type="AlphaFoldDB" id="A0A9W7GHL0"/>
<dbReference type="Gene3D" id="1.10.510.10">
    <property type="entry name" value="Transferase(Phosphotransferase) domain 1"/>
    <property type="match status" value="1"/>
</dbReference>
<keyword evidence="8" id="KW-0732">Signal</keyword>
<dbReference type="GO" id="GO:0004674">
    <property type="term" value="F:protein serine/threonine kinase activity"/>
    <property type="evidence" value="ECO:0007669"/>
    <property type="project" value="TreeGrafter"/>
</dbReference>
<evidence type="ECO:0000259" key="9">
    <source>
        <dbReference type="PROSITE" id="PS50011"/>
    </source>
</evidence>
<evidence type="ECO:0000256" key="1">
    <source>
        <dbReference type="ARBA" id="ARBA00022741"/>
    </source>
</evidence>
<dbReference type="Pfam" id="PF00069">
    <property type="entry name" value="Pkinase"/>
    <property type="match status" value="1"/>
</dbReference>
<evidence type="ECO:0000313" key="10">
    <source>
        <dbReference type="EMBL" id="GMI45049.1"/>
    </source>
</evidence>
<name>A0A9W7GHL0_9STRA</name>
<protein>
    <recommendedName>
        <fullName evidence="4">Cyclin-dependent kinase 2 homolog</fullName>
    </recommendedName>
    <alternativeName>
        <fullName evidence="5">Cell division control protein 2 homolog</fullName>
    </alternativeName>
    <alternativeName>
        <fullName evidence="6">cdc2-related kinase 2</fullName>
    </alternativeName>
</protein>
<sequence>MNVPFLLLTISTILALSTLPTLASPPLPQNVESILNPKVFTELQAKYDRLTETHVIERERLGRGKFTYAVHRIKRRRKAGIDGGAVVGSGGGGAEGGDEEGRVDVGDSQIVDDEDELVIKVLKPTHSARVIREVCTLLSLPRTPLLPRLVSLRFISSHNSTVLTYPTVSSYLSCPKGSTVAVLVMSTLPGARALIPPPPISPPSPPRPPPYRTLHSFLTSLAKVHSAGYVHLDVKPGNVAAASPAPPSPFNSTPPVPPAMLLDFGLSTPSGNLHSHRVGTMNYKPPEIWRPDKGWTGEGVDAWGAGCVVVEVSRNWLRERGEGRGGGGEKVYRGRGRMFPGRSREKIERAQRRWRERRRKGGGVDWGVGEGGEGGWMEEERLFMERMERIIEGLLEWDLGKRWSVERALEEEWWADVL</sequence>
<dbReference type="InterPro" id="IPR000719">
    <property type="entry name" value="Prot_kinase_dom"/>
</dbReference>
<evidence type="ECO:0000313" key="11">
    <source>
        <dbReference type="Proteomes" id="UP001165065"/>
    </source>
</evidence>
<dbReference type="OrthoDB" id="5337378at2759"/>
<feature type="compositionally biased region" description="Gly residues" evidence="7">
    <location>
        <begin position="84"/>
        <end position="95"/>
    </location>
</feature>
<feature type="domain" description="Protein kinase" evidence="9">
    <location>
        <begin position="55"/>
        <end position="414"/>
    </location>
</feature>
<dbReference type="Proteomes" id="UP001165065">
    <property type="component" value="Unassembled WGS sequence"/>
</dbReference>
<dbReference type="GO" id="GO:0005634">
    <property type="term" value="C:nucleus"/>
    <property type="evidence" value="ECO:0007669"/>
    <property type="project" value="TreeGrafter"/>
</dbReference>